<feature type="domain" description="Integrase catalytic" evidence="6">
    <location>
        <begin position="807"/>
        <end position="908"/>
    </location>
</feature>
<dbReference type="Proteomes" id="UP001151760">
    <property type="component" value="Unassembled WGS sequence"/>
</dbReference>
<gene>
    <name evidence="7" type="ORF">Tco_1092591</name>
</gene>
<dbReference type="Gene3D" id="3.30.70.270">
    <property type="match status" value="2"/>
</dbReference>
<sequence>MLCTKMVPEEDDRVEKFIGGLPDNIQGNVIAAEPTRLQDAVRIANNLMDQKLKGYVVKNAENKIKFDNSQKDNRGQQPPFKRQNVRGQNVARAYTGGNNKRRVYNGPVPLCNKCKFHHEGPCTVRCGKCNKCGKQGHYRSDCPKLKDPNRGNKTRNKSGIGEARGKAYVLGGGDANPDSNVVTGTFLLNNLYASVLFDSGADQSFVSTTFSTLLDIILDTLDLSYAVELADMRVFETNTVLRGCTLGFLGHPFNIDLMPVELDEVLIVQGDRNGKGRKSKLSIISCTKTQKYIKKGFLVFLAEVMRKETKDKSEEKRLEDVPTVQDIPDDFPGLPPTRQVEFQIDLVPGAAPVARAPYRLAPSELQELSFRMCIDYRELNKLTVKNRYQLLRIDDLFDQLQGSSVYSKIDLRSGYHKLIVHDEDISKTAFRTRYGHYEFQVMPFGLTNAPTLFMDLMNRVCKPYLDKFMIVFIDDILIYSKSKEEPAEHLKLILELLKKKELYVKFSKCEFWLLKVQFLGHVIDREGIHVDPDKIDSIKDWASLKTPTDIHQFLGLVGYYRRFIEGFSKIAKPMTKLTLLSVKFDWNEKAEAAFQLLKQKLCSAPILALTEGSENFVVYCDASRKGLGAVLTQKEVVIAYASRQLKIHEKNYTTHELELEAVKELNMRQRKWLELLSDYDCEIRYHPGKANMVADALSRKERNKPLQVRALVLTTGLNLPVQILNAQVEARKEENYGTEDLGGMIKNLKPRADGTLCLRNRSWIPCFGDLRTLIMHESHKLKYSTPPGSDKMYQDLKKLYWWPNMKAEIATYWENITMDFVTKLPKTSTGQDAIWVMIDRITKSAHFLPMKETDSMEKLTRQYLKEVVSRHGVPVSIIFDRDSKFTSHFWQSLNKALGTQLDMSTTYHFSRRMVRVREPSKRWRTCCVLM</sequence>
<dbReference type="InterPro" id="IPR001878">
    <property type="entry name" value="Znf_CCHC"/>
</dbReference>
<dbReference type="InterPro" id="IPR041577">
    <property type="entry name" value="RT_RNaseH_2"/>
</dbReference>
<dbReference type="PANTHER" id="PTHR37984:SF5">
    <property type="entry name" value="PROTEIN NYNRIN-LIKE"/>
    <property type="match status" value="1"/>
</dbReference>
<keyword evidence="7" id="KW-0695">RNA-directed DNA polymerase</keyword>
<dbReference type="PANTHER" id="PTHR37984">
    <property type="entry name" value="PROTEIN CBG26694"/>
    <property type="match status" value="1"/>
</dbReference>
<dbReference type="Gene3D" id="4.10.60.10">
    <property type="entry name" value="Zinc finger, CCHC-type"/>
    <property type="match status" value="1"/>
</dbReference>
<dbReference type="PROSITE" id="PS50994">
    <property type="entry name" value="INTEGRASE"/>
    <property type="match status" value="1"/>
</dbReference>
<reference evidence="7" key="1">
    <citation type="journal article" date="2022" name="Int. J. Mol. Sci.">
        <title>Draft Genome of Tanacetum Coccineum: Genomic Comparison of Closely Related Tanacetum-Family Plants.</title>
        <authorList>
            <person name="Yamashiro T."/>
            <person name="Shiraishi A."/>
            <person name="Nakayama K."/>
            <person name="Satake H."/>
        </authorList>
    </citation>
    <scope>NUCLEOTIDE SEQUENCE</scope>
</reference>
<dbReference type="PROSITE" id="PS50878">
    <property type="entry name" value="RT_POL"/>
    <property type="match status" value="1"/>
</dbReference>
<accession>A0ABQ5ICI0</accession>
<dbReference type="Gene3D" id="3.10.10.10">
    <property type="entry name" value="HIV Type 1 Reverse Transcriptase, subunit A, domain 1"/>
    <property type="match status" value="1"/>
</dbReference>
<dbReference type="SMART" id="SM00343">
    <property type="entry name" value="ZnF_C2HC"/>
    <property type="match status" value="1"/>
</dbReference>
<feature type="domain" description="Reverse transcriptase" evidence="5">
    <location>
        <begin position="342"/>
        <end position="523"/>
    </location>
</feature>
<protein>
    <submittedName>
        <fullName evidence="7">Reverse transcriptase domain-containing protein</fullName>
    </submittedName>
</protein>
<dbReference type="GO" id="GO:0003964">
    <property type="term" value="F:RNA-directed DNA polymerase activity"/>
    <property type="evidence" value="ECO:0007669"/>
    <property type="project" value="UniProtKB-KW"/>
</dbReference>
<evidence type="ECO:0000313" key="8">
    <source>
        <dbReference type="Proteomes" id="UP001151760"/>
    </source>
</evidence>
<evidence type="ECO:0000259" key="6">
    <source>
        <dbReference type="PROSITE" id="PS50994"/>
    </source>
</evidence>
<dbReference type="CDD" id="cd01647">
    <property type="entry name" value="RT_LTR"/>
    <property type="match status" value="1"/>
</dbReference>
<keyword evidence="1" id="KW-0511">Multifunctional enzyme</keyword>
<keyword evidence="7" id="KW-0808">Transferase</keyword>
<organism evidence="7 8">
    <name type="scientific">Tanacetum coccineum</name>
    <dbReference type="NCBI Taxonomy" id="301880"/>
    <lineage>
        <taxon>Eukaryota</taxon>
        <taxon>Viridiplantae</taxon>
        <taxon>Streptophyta</taxon>
        <taxon>Embryophyta</taxon>
        <taxon>Tracheophyta</taxon>
        <taxon>Spermatophyta</taxon>
        <taxon>Magnoliopsida</taxon>
        <taxon>eudicotyledons</taxon>
        <taxon>Gunneridae</taxon>
        <taxon>Pentapetalae</taxon>
        <taxon>asterids</taxon>
        <taxon>campanulids</taxon>
        <taxon>Asterales</taxon>
        <taxon>Asteraceae</taxon>
        <taxon>Asteroideae</taxon>
        <taxon>Anthemideae</taxon>
        <taxon>Anthemidinae</taxon>
        <taxon>Tanacetum</taxon>
    </lineage>
</organism>
<comment type="caution">
    <text evidence="7">The sequence shown here is derived from an EMBL/GenBank/DDBJ whole genome shotgun (WGS) entry which is preliminary data.</text>
</comment>
<feature type="region of interest" description="Disordered" evidence="3">
    <location>
        <begin position="64"/>
        <end position="86"/>
    </location>
</feature>
<keyword evidence="7" id="KW-0548">Nucleotidyltransferase</keyword>
<dbReference type="InterPro" id="IPR043502">
    <property type="entry name" value="DNA/RNA_pol_sf"/>
</dbReference>
<dbReference type="InterPro" id="IPR036397">
    <property type="entry name" value="RNaseH_sf"/>
</dbReference>
<dbReference type="SUPFAM" id="SSF56672">
    <property type="entry name" value="DNA/RNA polymerases"/>
    <property type="match status" value="1"/>
</dbReference>
<dbReference type="CDD" id="cd00303">
    <property type="entry name" value="retropepsin_like"/>
    <property type="match status" value="1"/>
</dbReference>
<dbReference type="InterPro" id="IPR050951">
    <property type="entry name" value="Retrovirus_Pol_polyprotein"/>
</dbReference>
<dbReference type="CDD" id="cd09274">
    <property type="entry name" value="RNase_HI_RT_Ty3"/>
    <property type="match status" value="1"/>
</dbReference>
<keyword evidence="8" id="KW-1185">Reference proteome</keyword>
<name>A0ABQ5ICI0_9ASTR</name>
<evidence type="ECO:0000256" key="3">
    <source>
        <dbReference type="SAM" id="MobiDB-lite"/>
    </source>
</evidence>
<evidence type="ECO:0000256" key="1">
    <source>
        <dbReference type="ARBA" id="ARBA00023268"/>
    </source>
</evidence>
<dbReference type="InterPro" id="IPR041588">
    <property type="entry name" value="Integrase_H2C2"/>
</dbReference>
<keyword evidence="2" id="KW-0863">Zinc-finger</keyword>
<keyword evidence="2" id="KW-0862">Zinc</keyword>
<dbReference type="Pfam" id="PF17919">
    <property type="entry name" value="RT_RNaseH_2"/>
    <property type="match status" value="1"/>
</dbReference>
<keyword evidence="2" id="KW-0479">Metal-binding</keyword>
<dbReference type="Gene3D" id="3.30.420.10">
    <property type="entry name" value="Ribonuclease H-like superfamily/Ribonuclease H"/>
    <property type="match status" value="1"/>
</dbReference>
<feature type="domain" description="CCHC-type" evidence="4">
    <location>
        <begin position="128"/>
        <end position="144"/>
    </location>
</feature>
<dbReference type="EMBL" id="BQNB010020539">
    <property type="protein sequence ID" value="GJT97073.1"/>
    <property type="molecule type" value="Genomic_DNA"/>
</dbReference>
<dbReference type="SUPFAM" id="SSF53098">
    <property type="entry name" value="Ribonuclease H-like"/>
    <property type="match status" value="1"/>
</dbReference>
<evidence type="ECO:0000259" key="4">
    <source>
        <dbReference type="PROSITE" id="PS50158"/>
    </source>
</evidence>
<dbReference type="InterPro" id="IPR000477">
    <property type="entry name" value="RT_dom"/>
</dbReference>
<evidence type="ECO:0000313" key="7">
    <source>
        <dbReference type="EMBL" id="GJT97073.1"/>
    </source>
</evidence>
<dbReference type="Pfam" id="PF00078">
    <property type="entry name" value="RVT_1"/>
    <property type="match status" value="1"/>
</dbReference>
<dbReference type="InterPro" id="IPR043128">
    <property type="entry name" value="Rev_trsase/Diguanyl_cyclase"/>
</dbReference>
<dbReference type="Pfam" id="PF17921">
    <property type="entry name" value="Integrase_H2C2"/>
    <property type="match status" value="1"/>
</dbReference>
<dbReference type="PROSITE" id="PS50158">
    <property type="entry name" value="ZF_CCHC"/>
    <property type="match status" value="1"/>
</dbReference>
<proteinExistence type="predicted"/>
<feature type="compositionally biased region" description="Basic and acidic residues" evidence="3">
    <location>
        <begin position="64"/>
        <end position="74"/>
    </location>
</feature>
<dbReference type="InterPro" id="IPR001584">
    <property type="entry name" value="Integrase_cat-core"/>
</dbReference>
<dbReference type="InterPro" id="IPR012337">
    <property type="entry name" value="RNaseH-like_sf"/>
</dbReference>
<dbReference type="Pfam" id="PF08284">
    <property type="entry name" value="RVP_2"/>
    <property type="match status" value="1"/>
</dbReference>
<reference evidence="7" key="2">
    <citation type="submission" date="2022-01" db="EMBL/GenBank/DDBJ databases">
        <authorList>
            <person name="Yamashiro T."/>
            <person name="Shiraishi A."/>
            <person name="Satake H."/>
            <person name="Nakayama K."/>
        </authorList>
    </citation>
    <scope>NUCLEOTIDE SEQUENCE</scope>
</reference>
<evidence type="ECO:0000256" key="2">
    <source>
        <dbReference type="PROSITE-ProRule" id="PRU00047"/>
    </source>
</evidence>
<dbReference type="Gene3D" id="1.10.340.70">
    <property type="match status" value="1"/>
</dbReference>
<evidence type="ECO:0000259" key="5">
    <source>
        <dbReference type="PROSITE" id="PS50878"/>
    </source>
</evidence>